<evidence type="ECO:0000313" key="1">
    <source>
        <dbReference type="EMBL" id="KEK20773.1"/>
    </source>
</evidence>
<dbReference type="eggNOG" id="COG2355">
    <property type="taxonomic scope" value="Bacteria"/>
</dbReference>
<dbReference type="PANTHER" id="PTHR10443:SF12">
    <property type="entry name" value="DIPEPTIDASE"/>
    <property type="match status" value="1"/>
</dbReference>
<dbReference type="GO" id="GO:0070573">
    <property type="term" value="F:metallodipeptidase activity"/>
    <property type="evidence" value="ECO:0007669"/>
    <property type="project" value="InterPro"/>
</dbReference>
<dbReference type="PANTHER" id="PTHR10443">
    <property type="entry name" value="MICROSOMAL DIPEPTIDASE"/>
    <property type="match status" value="1"/>
</dbReference>
<dbReference type="Proteomes" id="UP000027822">
    <property type="component" value="Unassembled WGS sequence"/>
</dbReference>
<organism evidence="1 2">
    <name type="scientific">Bacillus manliponensis</name>
    <dbReference type="NCBI Taxonomy" id="574376"/>
    <lineage>
        <taxon>Bacteria</taxon>
        <taxon>Bacillati</taxon>
        <taxon>Bacillota</taxon>
        <taxon>Bacilli</taxon>
        <taxon>Bacillales</taxon>
        <taxon>Bacillaceae</taxon>
        <taxon>Bacillus</taxon>
        <taxon>Bacillus cereus group</taxon>
    </lineage>
</organism>
<dbReference type="SUPFAM" id="SSF51556">
    <property type="entry name" value="Metallo-dependent hydrolases"/>
    <property type="match status" value="1"/>
</dbReference>
<keyword evidence="2" id="KW-1185">Reference proteome</keyword>
<proteinExistence type="predicted"/>
<dbReference type="Gene3D" id="3.20.20.140">
    <property type="entry name" value="Metal-dependent hydrolases"/>
    <property type="match status" value="1"/>
</dbReference>
<dbReference type="PROSITE" id="PS51365">
    <property type="entry name" value="RENAL_DIPEPTIDASE_2"/>
    <property type="match status" value="1"/>
</dbReference>
<dbReference type="InterPro" id="IPR008257">
    <property type="entry name" value="Pept_M19"/>
</dbReference>
<dbReference type="STRING" id="574376.BAMA_08245"/>
<dbReference type="CDD" id="cd01301">
    <property type="entry name" value="rDP_like"/>
    <property type="match status" value="1"/>
</dbReference>
<accession>A0A073KEL5</accession>
<dbReference type="GO" id="GO:0006508">
    <property type="term" value="P:proteolysis"/>
    <property type="evidence" value="ECO:0007669"/>
    <property type="project" value="InterPro"/>
</dbReference>
<sequence length="307" mass="35269">MKVFDAHCDVLWQLWRTEGKRSFENDEDLHISFEQLQKKKGSIQCFAIYVPEGVLYSQRFEAALEMANIFHEQVLRLPHMKWIQTKEDVHNLTNEEIGAILTLEGCEAVGKEISKLHTLYNLGVRSVGLTWNYANLVADGALETRGAGLSLFGKEVVSSLNHHRMWTDVSHLSEKGFWDVMEIGEYPIASHSNCYHLCQHPRNLKDEQIKALIKKDGMIGVTFVPGFLTEKQVASIDDILRHVEHICMLGGEKNVGFGSDFDGIVTMVKNIKKYEDYNRIIEVLLKYYTEAQVKNFTYNNFINHILF</sequence>
<comment type="caution">
    <text evidence="1">The sequence shown here is derived from an EMBL/GenBank/DDBJ whole genome shotgun (WGS) entry which is preliminary data.</text>
</comment>
<dbReference type="EMBL" id="JOTN01000002">
    <property type="protein sequence ID" value="KEK20773.1"/>
    <property type="molecule type" value="Genomic_DNA"/>
</dbReference>
<reference evidence="1 2" key="1">
    <citation type="submission" date="2014-06" db="EMBL/GenBank/DDBJ databases">
        <title>Draft genome sequence of Bacillus manliponensis JCM 15802 (MCCC 1A00708).</title>
        <authorList>
            <person name="Lai Q."/>
            <person name="Liu Y."/>
            <person name="Shao Z."/>
        </authorList>
    </citation>
    <scope>NUCLEOTIDE SEQUENCE [LARGE SCALE GENOMIC DNA]</scope>
    <source>
        <strain evidence="1 2">JCM 15802</strain>
    </source>
</reference>
<dbReference type="AlphaFoldDB" id="A0A073KEL5"/>
<dbReference type="OrthoDB" id="9804920at2"/>
<name>A0A073KEL5_9BACI</name>
<protein>
    <submittedName>
        <fullName evidence="1">Diguanylate cyclase</fullName>
    </submittedName>
</protein>
<dbReference type="InterPro" id="IPR032466">
    <property type="entry name" value="Metal_Hydrolase"/>
</dbReference>
<gene>
    <name evidence="1" type="ORF">BAMA_08245</name>
</gene>
<evidence type="ECO:0000313" key="2">
    <source>
        <dbReference type="Proteomes" id="UP000027822"/>
    </source>
</evidence>
<dbReference type="Pfam" id="PF01244">
    <property type="entry name" value="Peptidase_M19"/>
    <property type="match status" value="1"/>
</dbReference>